<dbReference type="RefSeq" id="XP_016229864.1">
    <property type="nucleotide sequence ID" value="XM_016386408.1"/>
</dbReference>
<protein>
    <submittedName>
        <fullName evidence="1">Uncharacterized protein</fullName>
    </submittedName>
</protein>
<evidence type="ECO:0000313" key="2">
    <source>
        <dbReference type="Proteomes" id="UP000053328"/>
    </source>
</evidence>
<dbReference type="EMBL" id="KN847511">
    <property type="protein sequence ID" value="KIW09648.1"/>
    <property type="molecule type" value="Genomic_DNA"/>
</dbReference>
<dbReference type="OrthoDB" id="4368043at2759"/>
<name>A0A0D2ASG2_9EURO</name>
<dbReference type="STRING" id="91928.A0A0D2ASG2"/>
<gene>
    <name evidence="1" type="ORF">PV08_12101</name>
</gene>
<reference evidence="1 2" key="1">
    <citation type="submission" date="2015-01" db="EMBL/GenBank/DDBJ databases">
        <title>The Genome Sequence of Exophiala spinifera CBS89968.</title>
        <authorList>
            <consortium name="The Broad Institute Genomics Platform"/>
            <person name="Cuomo C."/>
            <person name="de Hoog S."/>
            <person name="Gorbushina A."/>
            <person name="Stielow B."/>
            <person name="Teixiera M."/>
            <person name="Abouelleil A."/>
            <person name="Chapman S.B."/>
            <person name="Priest M."/>
            <person name="Young S.K."/>
            <person name="Wortman J."/>
            <person name="Nusbaum C."/>
            <person name="Birren B."/>
        </authorList>
    </citation>
    <scope>NUCLEOTIDE SEQUENCE [LARGE SCALE GENOMIC DNA]</scope>
    <source>
        <strain evidence="1 2">CBS 89968</strain>
    </source>
</reference>
<dbReference type="VEuPathDB" id="FungiDB:PV08_12101"/>
<keyword evidence="2" id="KW-1185">Reference proteome</keyword>
<dbReference type="HOGENOM" id="CLU_346822_0_0_1"/>
<accession>A0A0D2ASG2</accession>
<evidence type="ECO:0000313" key="1">
    <source>
        <dbReference type="EMBL" id="KIW09648.1"/>
    </source>
</evidence>
<dbReference type="Proteomes" id="UP000053328">
    <property type="component" value="Unassembled WGS sequence"/>
</dbReference>
<sequence>MKAIFEGGVDPDQNRSNVCLHVESEEMGRIPCRVSYDIDGFIGFPLTLGALHNGFRWCPAQHMSLFIRSDLHIRRRVTFPGPGGEMLQRTLPLHHIPHLYLGSIDGLFQCALYVFFPRLTSPDRKFTFLPAETVQRFNERAMMPCFQDFIDHERLQRVPPTQQVAESKARARGLEQRQESHEKGLKTYLLSSLPSRGLSRAWEEIVARIDDETFGLTEFRDAFLLVDAKNLKADFKVAGSLYEAMDKYGTRLGQIFDFDLMDMMIHDIAREVYPVGITPNNRHVKHREVDATVLQWRTCCLRREHDRLRHKVFGGPAGRTSFYHPGFLRDTASMTIVPPRRSPARLGGWLYGQFYGVAKEIVDAGAVYPFSNERLLELAVDERVWLAHTKRKHGNTKQQQFFHDTYQESKRRVRRCYSDYADRSFANRVELRVQHGLFEGIKARAREDESSDRYSAILEESPSNTWAIGALQWSNFMLENYNKFTAALEMVAITSPRTGIPFERSKLIATLLRCVQRFSSCEPSRDAVLWYTTETAARGRVRGLGFKDTMARRGYGWFSPIIDWQHLSFAPEIASEVVRVSRDLSSWYMGSGRLLQDAHAALGLCLAFMTTSRVSQAHDEAMLLSVHICLREYRRDVLTAMKKELVQWDEADFDLDLVQFCHAGIQAALATEPHLVSGNKSKTSTPADLVEWLWGDSIKYNRKSFALKAFRIMRQKVEDALKEDWRPTWNQWTDLLQAEFLRHHWLIPYPDINGTLISTAKHTRARQWWSVIRPSGGTQWIWGRSKFTPGFPPPYPSTLSMDVSEITMLLQKLK</sequence>
<dbReference type="AlphaFoldDB" id="A0A0D2ASG2"/>
<organism evidence="1 2">
    <name type="scientific">Exophiala spinifera</name>
    <dbReference type="NCBI Taxonomy" id="91928"/>
    <lineage>
        <taxon>Eukaryota</taxon>
        <taxon>Fungi</taxon>
        <taxon>Dikarya</taxon>
        <taxon>Ascomycota</taxon>
        <taxon>Pezizomycotina</taxon>
        <taxon>Eurotiomycetes</taxon>
        <taxon>Chaetothyriomycetidae</taxon>
        <taxon>Chaetothyriales</taxon>
        <taxon>Herpotrichiellaceae</taxon>
        <taxon>Exophiala</taxon>
    </lineage>
</organism>
<dbReference type="GeneID" id="27339184"/>
<proteinExistence type="predicted"/>